<dbReference type="InterPro" id="IPR026992">
    <property type="entry name" value="DIOX_N"/>
</dbReference>
<evidence type="ECO:0000256" key="3">
    <source>
        <dbReference type="ARBA" id="ARBA00022723"/>
    </source>
</evidence>
<evidence type="ECO:0000256" key="4">
    <source>
        <dbReference type="ARBA" id="ARBA00023002"/>
    </source>
</evidence>
<sequence length="384" mass="43531">MDGLQVRLQNQWIDVPSAGSSSNKYRGLSGRRYVIVYAAIVLFEFLKWRQPVCLGQARKDSQVFCPPTRECAKVIIQSSKISHQVPIIDFEGFESCRRSEVVNEIRKASEEWGFFQIINHGTPVAVMDEMLAGVKRFHEQPQEAKEELYSRDPKQKVKLFYGGVVLTKESAVWRDTVAINFQDGELDPELYPEILRQELSEYTKHMTKISKTLSELLSEALGLRCDYLSSIECMDTQALACNYYPVCPEPDLTVGTTKHTDPSFLTILVQDNMGGLQVHLQNQWVDVPPLQGALVVNIGDFMQLITNDKFRSVEHRVLAQEVGPRTSVASFFFPGAANKLKPYGVIKELLSDDTPIYRATHLAEFMGQYTCPQDHLSQSFLLLK</sequence>
<keyword evidence="4 6" id="KW-0560">Oxidoreductase</keyword>
<organism evidence="8 9">
    <name type="scientific">Populus tomentosa</name>
    <name type="common">Chinese white poplar</name>
    <dbReference type="NCBI Taxonomy" id="118781"/>
    <lineage>
        <taxon>Eukaryota</taxon>
        <taxon>Viridiplantae</taxon>
        <taxon>Streptophyta</taxon>
        <taxon>Embryophyta</taxon>
        <taxon>Tracheophyta</taxon>
        <taxon>Spermatophyta</taxon>
        <taxon>Magnoliopsida</taxon>
        <taxon>eudicotyledons</taxon>
        <taxon>Gunneridae</taxon>
        <taxon>Pentapetalae</taxon>
        <taxon>rosids</taxon>
        <taxon>fabids</taxon>
        <taxon>Malpighiales</taxon>
        <taxon>Salicaceae</taxon>
        <taxon>Saliceae</taxon>
        <taxon>Populus</taxon>
    </lineage>
</organism>
<dbReference type="PANTHER" id="PTHR10209">
    <property type="entry name" value="OXIDOREDUCTASE, 2OG-FE II OXYGENASE FAMILY PROTEIN"/>
    <property type="match status" value="1"/>
</dbReference>
<accession>A0A8X8C5U6</accession>
<evidence type="ECO:0000313" key="9">
    <source>
        <dbReference type="Proteomes" id="UP000886885"/>
    </source>
</evidence>
<dbReference type="PANTHER" id="PTHR10209:SF714">
    <property type="entry name" value="1-AMINOCYCLOPROPANE-1-CARBOXYLATE OXIDASE HOMOLOG 11-RELATED"/>
    <property type="match status" value="1"/>
</dbReference>
<dbReference type="GO" id="GO:0051213">
    <property type="term" value="F:dioxygenase activity"/>
    <property type="evidence" value="ECO:0007669"/>
    <property type="project" value="UniProtKB-ARBA"/>
</dbReference>
<dbReference type="InterPro" id="IPR044861">
    <property type="entry name" value="IPNS-like_FE2OG_OXY"/>
</dbReference>
<keyword evidence="9" id="KW-1185">Reference proteome</keyword>
<comment type="similarity">
    <text evidence="2 6">Belongs to the iron/ascorbate-dependent oxidoreductase family.</text>
</comment>
<dbReference type="InterPro" id="IPR005123">
    <property type="entry name" value="Oxoglu/Fe-dep_dioxygenase_dom"/>
</dbReference>
<evidence type="ECO:0000256" key="5">
    <source>
        <dbReference type="ARBA" id="ARBA00023004"/>
    </source>
</evidence>
<comment type="cofactor">
    <cofactor evidence="1">
        <name>Fe cation</name>
        <dbReference type="ChEBI" id="CHEBI:24875"/>
    </cofactor>
</comment>
<evidence type="ECO:0000256" key="1">
    <source>
        <dbReference type="ARBA" id="ARBA00001962"/>
    </source>
</evidence>
<protein>
    <recommendedName>
        <fullName evidence="7">Fe2OG dioxygenase domain-containing protein</fullName>
    </recommendedName>
</protein>
<evidence type="ECO:0000256" key="2">
    <source>
        <dbReference type="ARBA" id="ARBA00008056"/>
    </source>
</evidence>
<keyword evidence="5 6" id="KW-0408">Iron</keyword>
<evidence type="ECO:0000256" key="6">
    <source>
        <dbReference type="RuleBase" id="RU003682"/>
    </source>
</evidence>
<dbReference type="Pfam" id="PF14226">
    <property type="entry name" value="DIOX_N"/>
    <property type="match status" value="1"/>
</dbReference>
<proteinExistence type="inferred from homology"/>
<dbReference type="PROSITE" id="PS51471">
    <property type="entry name" value="FE2OG_OXY"/>
    <property type="match status" value="1"/>
</dbReference>
<dbReference type="FunFam" id="2.60.120.330:FF:000005">
    <property type="entry name" value="1-aminocyclopropane-1-carboxylate oxidase homolog 1"/>
    <property type="match status" value="1"/>
</dbReference>
<name>A0A8X8C5U6_POPTO</name>
<keyword evidence="3 6" id="KW-0479">Metal-binding</keyword>
<dbReference type="EMBL" id="JAAWWB010000034">
    <property type="protein sequence ID" value="KAG6742145.1"/>
    <property type="molecule type" value="Genomic_DNA"/>
</dbReference>
<comment type="caution">
    <text evidence="8">The sequence shown here is derived from an EMBL/GenBank/DDBJ whole genome shotgun (WGS) entry which is preliminary data.</text>
</comment>
<gene>
    <name evidence="8" type="ORF">POTOM_055433</name>
</gene>
<dbReference type="Proteomes" id="UP000886885">
    <property type="component" value="Chromosome 17D"/>
</dbReference>
<dbReference type="GO" id="GO:0046872">
    <property type="term" value="F:metal ion binding"/>
    <property type="evidence" value="ECO:0007669"/>
    <property type="project" value="UniProtKB-KW"/>
</dbReference>
<dbReference type="Pfam" id="PF03171">
    <property type="entry name" value="2OG-FeII_Oxy"/>
    <property type="match status" value="1"/>
</dbReference>
<reference evidence="8" key="1">
    <citation type="journal article" date="2020" name="bioRxiv">
        <title>Hybrid origin of Populus tomentosa Carr. identified through genome sequencing and phylogenomic analysis.</title>
        <authorList>
            <person name="An X."/>
            <person name="Gao K."/>
            <person name="Chen Z."/>
            <person name="Li J."/>
            <person name="Yang X."/>
            <person name="Yang X."/>
            <person name="Zhou J."/>
            <person name="Guo T."/>
            <person name="Zhao T."/>
            <person name="Huang S."/>
            <person name="Miao D."/>
            <person name="Khan W.U."/>
            <person name="Rao P."/>
            <person name="Ye M."/>
            <person name="Lei B."/>
            <person name="Liao W."/>
            <person name="Wang J."/>
            <person name="Ji L."/>
            <person name="Li Y."/>
            <person name="Guo B."/>
            <person name="Mustafa N.S."/>
            <person name="Li S."/>
            <person name="Yun Q."/>
            <person name="Keller S.R."/>
            <person name="Mao J."/>
            <person name="Zhang R."/>
            <person name="Strauss S.H."/>
        </authorList>
    </citation>
    <scope>NUCLEOTIDE SEQUENCE</scope>
    <source>
        <strain evidence="8">GM15</strain>
        <tissue evidence="8">Leaf</tissue>
    </source>
</reference>
<evidence type="ECO:0000313" key="8">
    <source>
        <dbReference type="EMBL" id="KAG6742145.1"/>
    </source>
</evidence>
<evidence type="ECO:0000259" key="7">
    <source>
        <dbReference type="PROSITE" id="PS51471"/>
    </source>
</evidence>
<dbReference type="OrthoDB" id="288590at2759"/>
<feature type="domain" description="Fe2OG dioxygenase" evidence="7">
    <location>
        <begin position="234"/>
        <end position="334"/>
    </location>
</feature>
<dbReference type="AlphaFoldDB" id="A0A8X8C5U6"/>